<gene>
    <name evidence="1" type="ORF">ACJRO7_000048</name>
</gene>
<accession>A0ABD3LW47</accession>
<protein>
    <submittedName>
        <fullName evidence="1">Uncharacterized protein</fullName>
    </submittedName>
</protein>
<proteinExistence type="predicted"/>
<dbReference type="EMBL" id="JBJKBG010000001">
    <property type="protein sequence ID" value="KAL3752580.1"/>
    <property type="molecule type" value="Genomic_DNA"/>
</dbReference>
<reference evidence="1 2" key="1">
    <citation type="submission" date="2024-11" db="EMBL/GenBank/DDBJ databases">
        <title>Chromosome-level genome assembly of Eucalyptus globulus Labill. provides insights into its genome evolution.</title>
        <authorList>
            <person name="Li X."/>
        </authorList>
    </citation>
    <scope>NUCLEOTIDE SEQUENCE [LARGE SCALE GENOMIC DNA]</scope>
    <source>
        <strain evidence="1">CL2024</strain>
        <tissue evidence="1">Fresh tender leaves</tissue>
    </source>
</reference>
<dbReference type="Proteomes" id="UP001634007">
    <property type="component" value="Unassembled WGS sequence"/>
</dbReference>
<organism evidence="1 2">
    <name type="scientific">Eucalyptus globulus</name>
    <name type="common">Tasmanian blue gum</name>
    <dbReference type="NCBI Taxonomy" id="34317"/>
    <lineage>
        <taxon>Eukaryota</taxon>
        <taxon>Viridiplantae</taxon>
        <taxon>Streptophyta</taxon>
        <taxon>Embryophyta</taxon>
        <taxon>Tracheophyta</taxon>
        <taxon>Spermatophyta</taxon>
        <taxon>Magnoliopsida</taxon>
        <taxon>eudicotyledons</taxon>
        <taxon>Gunneridae</taxon>
        <taxon>Pentapetalae</taxon>
        <taxon>rosids</taxon>
        <taxon>malvids</taxon>
        <taxon>Myrtales</taxon>
        <taxon>Myrtaceae</taxon>
        <taxon>Myrtoideae</taxon>
        <taxon>Eucalypteae</taxon>
        <taxon>Eucalyptus</taxon>
    </lineage>
</organism>
<name>A0ABD3LW47_EUCGL</name>
<evidence type="ECO:0000313" key="2">
    <source>
        <dbReference type="Proteomes" id="UP001634007"/>
    </source>
</evidence>
<keyword evidence="2" id="KW-1185">Reference proteome</keyword>
<sequence length="94" mass="10124">MSCSECSPNAFALSEIPFVYVQEFLVCSAENSLVFTNLFARVARSSLKLAVQGLADGNGPKLFTAASDELSMAIRGSNRQPRNFDLTASVVELC</sequence>
<comment type="caution">
    <text evidence="1">The sequence shown here is derived from an EMBL/GenBank/DDBJ whole genome shotgun (WGS) entry which is preliminary data.</text>
</comment>
<evidence type="ECO:0000313" key="1">
    <source>
        <dbReference type="EMBL" id="KAL3752580.1"/>
    </source>
</evidence>
<dbReference type="AlphaFoldDB" id="A0ABD3LW47"/>